<comment type="caution">
    <text evidence="1">The sequence shown here is derived from an EMBL/GenBank/DDBJ whole genome shotgun (WGS) entry which is preliminary data.</text>
</comment>
<sequence>MKNKAIADVRTEIKSYEAYYKPSLNPIPSLKSILGVLLFGRTTVPPTSATLRKRK</sequence>
<keyword evidence="2" id="KW-1185">Reference proteome</keyword>
<name>A0ABP8HG21_9BACT</name>
<reference evidence="2" key="1">
    <citation type="journal article" date="2019" name="Int. J. Syst. Evol. Microbiol.">
        <title>The Global Catalogue of Microorganisms (GCM) 10K type strain sequencing project: providing services to taxonomists for standard genome sequencing and annotation.</title>
        <authorList>
            <consortium name="The Broad Institute Genomics Platform"/>
            <consortium name="The Broad Institute Genome Sequencing Center for Infectious Disease"/>
            <person name="Wu L."/>
            <person name="Ma J."/>
        </authorList>
    </citation>
    <scope>NUCLEOTIDE SEQUENCE [LARGE SCALE GENOMIC DNA]</scope>
    <source>
        <strain evidence="2">JCM 17919</strain>
    </source>
</reference>
<dbReference type="Proteomes" id="UP001501725">
    <property type="component" value="Unassembled WGS sequence"/>
</dbReference>
<organism evidence="1 2">
    <name type="scientific">Flaviaesturariibacter amylovorans</name>
    <dbReference type="NCBI Taxonomy" id="1084520"/>
    <lineage>
        <taxon>Bacteria</taxon>
        <taxon>Pseudomonadati</taxon>
        <taxon>Bacteroidota</taxon>
        <taxon>Chitinophagia</taxon>
        <taxon>Chitinophagales</taxon>
        <taxon>Chitinophagaceae</taxon>
        <taxon>Flaviaestuariibacter</taxon>
    </lineage>
</organism>
<dbReference type="EMBL" id="BAABGY010000011">
    <property type="protein sequence ID" value="GAA4338855.1"/>
    <property type="molecule type" value="Genomic_DNA"/>
</dbReference>
<evidence type="ECO:0000313" key="1">
    <source>
        <dbReference type="EMBL" id="GAA4338855.1"/>
    </source>
</evidence>
<evidence type="ECO:0000313" key="2">
    <source>
        <dbReference type="Proteomes" id="UP001501725"/>
    </source>
</evidence>
<dbReference type="RefSeq" id="WP_345257159.1">
    <property type="nucleotide sequence ID" value="NZ_BAABGY010000011.1"/>
</dbReference>
<accession>A0ABP8HG21</accession>
<proteinExistence type="predicted"/>
<protein>
    <submittedName>
        <fullName evidence="1">Uncharacterized protein</fullName>
    </submittedName>
</protein>
<gene>
    <name evidence="1" type="ORF">GCM10023184_35550</name>
</gene>